<dbReference type="RefSeq" id="WP_106287485.1">
    <property type="nucleotide sequence ID" value="NZ_CAWNTC010000200.1"/>
</dbReference>
<dbReference type="Proteomes" id="UP000238762">
    <property type="component" value="Unassembled WGS sequence"/>
</dbReference>
<organism evidence="2 3">
    <name type="scientific">Merismopedia glauca CCAP 1448/3</name>
    <dbReference type="NCBI Taxonomy" id="1296344"/>
    <lineage>
        <taxon>Bacteria</taxon>
        <taxon>Bacillati</taxon>
        <taxon>Cyanobacteriota</taxon>
        <taxon>Cyanophyceae</taxon>
        <taxon>Synechococcales</taxon>
        <taxon>Merismopediaceae</taxon>
        <taxon>Merismopedia</taxon>
    </lineage>
</organism>
<dbReference type="AlphaFoldDB" id="A0A2T1C7X7"/>
<reference evidence="2 3" key="1">
    <citation type="submission" date="2018-02" db="EMBL/GenBank/DDBJ databases">
        <authorList>
            <person name="Cohen D.B."/>
            <person name="Kent A.D."/>
        </authorList>
    </citation>
    <scope>NUCLEOTIDE SEQUENCE [LARGE SCALE GENOMIC DNA]</scope>
    <source>
        <strain evidence="2 3">CCAP 1448/3</strain>
    </source>
</reference>
<evidence type="ECO:0000256" key="1">
    <source>
        <dbReference type="SAM" id="SignalP"/>
    </source>
</evidence>
<accession>A0A2T1C7X7</accession>
<proteinExistence type="predicted"/>
<evidence type="ECO:0000313" key="3">
    <source>
        <dbReference type="Proteomes" id="UP000238762"/>
    </source>
</evidence>
<gene>
    <name evidence="2" type="ORF">C7B64_04645</name>
</gene>
<feature type="signal peptide" evidence="1">
    <location>
        <begin position="1"/>
        <end position="28"/>
    </location>
</feature>
<evidence type="ECO:0000313" key="2">
    <source>
        <dbReference type="EMBL" id="PSB04253.1"/>
    </source>
</evidence>
<name>A0A2T1C7X7_9CYAN</name>
<feature type="chain" id="PRO_5015473854" evidence="1">
    <location>
        <begin position="29"/>
        <end position="104"/>
    </location>
</feature>
<keyword evidence="3" id="KW-1185">Reference proteome</keyword>
<protein>
    <submittedName>
        <fullName evidence="2">Uncharacterized protein</fullName>
    </submittedName>
</protein>
<reference evidence="2 3" key="2">
    <citation type="submission" date="2018-03" db="EMBL/GenBank/DDBJ databases">
        <title>The ancient ancestry and fast evolution of plastids.</title>
        <authorList>
            <person name="Moore K.R."/>
            <person name="Magnabosco C."/>
            <person name="Momper L."/>
            <person name="Gold D.A."/>
            <person name="Bosak T."/>
            <person name="Fournier G.P."/>
        </authorList>
    </citation>
    <scope>NUCLEOTIDE SEQUENCE [LARGE SCALE GENOMIC DNA]</scope>
    <source>
        <strain evidence="2 3">CCAP 1448/3</strain>
    </source>
</reference>
<dbReference type="EMBL" id="PVWJ01000015">
    <property type="protein sequence ID" value="PSB04253.1"/>
    <property type="molecule type" value="Genomic_DNA"/>
</dbReference>
<comment type="caution">
    <text evidence="2">The sequence shown here is derived from an EMBL/GenBank/DDBJ whole genome shotgun (WGS) entry which is preliminary data.</text>
</comment>
<sequence>MNKSQKLTLIGYCSSVALILATTNLVKAGEVSAPSKTSLNSATAVSVNLAPEVTEIMHHIPKNEQEVALSTGTSDNKPDDGSRCACMGYSNFCLNCHHSPEVLG</sequence>
<keyword evidence="1" id="KW-0732">Signal</keyword>